<gene>
    <name evidence="2" type="ORF">PhaeoP66_01308</name>
    <name evidence="3" type="ORF">PhaeoP88_02095</name>
</gene>
<dbReference type="PROSITE" id="PS50995">
    <property type="entry name" value="HTH_MARR_2"/>
    <property type="match status" value="1"/>
</dbReference>
<dbReference type="Pfam" id="PF01047">
    <property type="entry name" value="MarR"/>
    <property type="match status" value="1"/>
</dbReference>
<evidence type="ECO:0000313" key="2">
    <source>
        <dbReference type="EMBL" id="AUQ94107.1"/>
    </source>
</evidence>
<proteinExistence type="predicted"/>
<reference evidence="2 5" key="3">
    <citation type="journal article" date="2017" name="Int. J. Syst. Evol. Microbiol.">
        <title>Adaptation of Surface-Associated Bacteria to the Open Ocean: A Genomically Distinct Subpopulation of Phaeobacter gallaeciensis Colonizes Pacific Mesozooplankton.</title>
        <authorList>
            <person name="Freese H.M."/>
            <person name="Methner A."/>
            <person name="Overmann J."/>
        </authorList>
    </citation>
    <scope>NUCLEOTIDE SEQUENCE [LARGE SCALE GENOMIC DNA]</scope>
    <source>
        <strain evidence="2 5">P66</strain>
    </source>
</reference>
<feature type="domain" description="HTH marR-type" evidence="1">
    <location>
        <begin position="5"/>
        <end position="140"/>
    </location>
</feature>
<dbReference type="InterPro" id="IPR000835">
    <property type="entry name" value="HTH_MarR-typ"/>
</dbReference>
<dbReference type="SMART" id="SM00347">
    <property type="entry name" value="HTH_MARR"/>
    <property type="match status" value="1"/>
</dbReference>
<dbReference type="Proteomes" id="UP000236536">
    <property type="component" value="Chromosome"/>
</dbReference>
<accession>A0A2I7G7J3</accession>
<evidence type="ECO:0000313" key="3">
    <source>
        <dbReference type="EMBL" id="AUQ99456.1"/>
    </source>
</evidence>
<dbReference type="PANTHER" id="PTHR33164:SF95">
    <property type="entry name" value="TRANSCRIPTIONAL REGULATOR"/>
    <property type="match status" value="1"/>
</dbReference>
<sequence>MMDVKVTLEQFLQLAHRRCQRSWAELSAGLRLSHNEFEYLRAIRDQEDKTTDKDNHGQHLQDVVNDLGVRKSSASAMVLKLEDRGLVARFPCRYDARAQHIILTEAGQALLASGERVYEAVARELASELPGSIARAFDQK</sequence>
<reference evidence="4 5" key="2">
    <citation type="journal article" date="2017" name="Genome Biol. Evol.">
        <title>Trajectories and Drivers of Genome Evolution in Surface-Associated Marine Phaeobacter.</title>
        <authorList>
            <person name="Freese H.M."/>
            <person name="Sikorski J."/>
            <person name="Bunk B."/>
            <person name="Scheuner C."/>
            <person name="Meier-Kolthoff J.P."/>
            <person name="Sproer C."/>
            <person name="Gram L."/>
            <person name="Overmann J."/>
        </authorList>
    </citation>
    <scope>NUCLEOTIDE SEQUENCE [LARGE SCALE GENOMIC DNA]</scope>
    <source>
        <strain evidence="2 5">P66</strain>
        <strain evidence="3 4">P88</strain>
    </source>
</reference>
<name>A0A2I7G7J3_9RHOB</name>
<dbReference type="Gene3D" id="1.10.10.10">
    <property type="entry name" value="Winged helix-like DNA-binding domain superfamily/Winged helix DNA-binding domain"/>
    <property type="match status" value="1"/>
</dbReference>
<evidence type="ECO:0000259" key="1">
    <source>
        <dbReference type="PROSITE" id="PS50995"/>
    </source>
</evidence>
<evidence type="ECO:0000313" key="4">
    <source>
        <dbReference type="Proteomes" id="UP000236447"/>
    </source>
</evidence>
<dbReference type="Proteomes" id="UP000236447">
    <property type="component" value="Chromosome"/>
</dbReference>
<organism evidence="3 4">
    <name type="scientific">Phaeobacter inhibens</name>
    <dbReference type="NCBI Taxonomy" id="221822"/>
    <lineage>
        <taxon>Bacteria</taxon>
        <taxon>Pseudomonadati</taxon>
        <taxon>Pseudomonadota</taxon>
        <taxon>Alphaproteobacteria</taxon>
        <taxon>Rhodobacterales</taxon>
        <taxon>Roseobacteraceae</taxon>
        <taxon>Phaeobacter</taxon>
    </lineage>
</organism>
<keyword evidence="5" id="KW-1185">Reference proteome</keyword>
<dbReference type="GO" id="GO:0003700">
    <property type="term" value="F:DNA-binding transcription factor activity"/>
    <property type="evidence" value="ECO:0007669"/>
    <property type="project" value="InterPro"/>
</dbReference>
<protein>
    <submittedName>
        <fullName evidence="2 3">Transcriptional regulator</fullName>
    </submittedName>
</protein>
<dbReference type="AlphaFoldDB" id="A0A2I7G7J3"/>
<dbReference type="InterPro" id="IPR039422">
    <property type="entry name" value="MarR/SlyA-like"/>
</dbReference>
<dbReference type="EMBL" id="CP010705">
    <property type="protein sequence ID" value="AUQ94107.1"/>
    <property type="molecule type" value="Genomic_DNA"/>
</dbReference>
<dbReference type="InterPro" id="IPR036388">
    <property type="entry name" value="WH-like_DNA-bd_sf"/>
</dbReference>
<dbReference type="SUPFAM" id="SSF46785">
    <property type="entry name" value="Winged helix' DNA-binding domain"/>
    <property type="match status" value="1"/>
</dbReference>
<evidence type="ECO:0000313" key="5">
    <source>
        <dbReference type="Proteomes" id="UP000236536"/>
    </source>
</evidence>
<dbReference type="GO" id="GO:0006950">
    <property type="term" value="P:response to stress"/>
    <property type="evidence" value="ECO:0007669"/>
    <property type="project" value="TreeGrafter"/>
</dbReference>
<dbReference type="EMBL" id="CP010725">
    <property type="protein sequence ID" value="AUQ99456.1"/>
    <property type="molecule type" value="Genomic_DNA"/>
</dbReference>
<dbReference type="PANTHER" id="PTHR33164">
    <property type="entry name" value="TRANSCRIPTIONAL REGULATOR, MARR FAMILY"/>
    <property type="match status" value="1"/>
</dbReference>
<dbReference type="RefSeq" id="WP_102854871.1">
    <property type="nucleotide sequence ID" value="NZ_CP010599.1"/>
</dbReference>
<reference evidence="3 4" key="1">
    <citation type="journal article" date="2017" name="Front. Microbiol.">
        <title>Phaeobacter piscinae sp. nov., a species of the Roseobacter group and potential aquaculture probiont.</title>
        <authorList>
            <person name="Sonnenschein E.C."/>
            <person name="Phippen C.B.W."/>
            <person name="Nielsen K.F."/>
            <person name="Mateiu R.V."/>
            <person name="Melchiorsen J."/>
            <person name="Gram L."/>
            <person name="Overmann J."/>
            <person name="Freese H.M."/>
        </authorList>
    </citation>
    <scope>NUCLEOTIDE SEQUENCE [LARGE SCALE GENOMIC DNA]</scope>
    <source>
        <strain evidence="3 4">P88</strain>
    </source>
</reference>
<dbReference type="InterPro" id="IPR036390">
    <property type="entry name" value="WH_DNA-bd_sf"/>
</dbReference>